<sequence>MVFENLNSLETLNIQNNKLARLPEEIMEPLMDSLRVVDITEIACKFSDSRGHILSKKVHNVHVTCAQYPL</sequence>
<protein>
    <submittedName>
        <fullName evidence="1">Uncharacterized protein</fullName>
    </submittedName>
</protein>
<reference evidence="1" key="2">
    <citation type="submission" date="2015-06" db="UniProtKB">
        <authorList>
            <consortium name="EnsemblMetazoa"/>
        </authorList>
    </citation>
    <scope>IDENTIFICATION</scope>
</reference>
<dbReference type="Proteomes" id="UP000015102">
    <property type="component" value="Unassembled WGS sequence"/>
</dbReference>
<dbReference type="STRING" id="36166.T1GS65"/>
<organism evidence="1 2">
    <name type="scientific">Megaselia scalaris</name>
    <name type="common">Humpbacked fly</name>
    <name type="synonym">Phora scalaris</name>
    <dbReference type="NCBI Taxonomy" id="36166"/>
    <lineage>
        <taxon>Eukaryota</taxon>
        <taxon>Metazoa</taxon>
        <taxon>Ecdysozoa</taxon>
        <taxon>Arthropoda</taxon>
        <taxon>Hexapoda</taxon>
        <taxon>Insecta</taxon>
        <taxon>Pterygota</taxon>
        <taxon>Neoptera</taxon>
        <taxon>Endopterygota</taxon>
        <taxon>Diptera</taxon>
        <taxon>Brachycera</taxon>
        <taxon>Muscomorpha</taxon>
        <taxon>Platypezoidea</taxon>
        <taxon>Phoridae</taxon>
        <taxon>Megaseliini</taxon>
        <taxon>Megaselia</taxon>
    </lineage>
</organism>
<dbReference type="SUPFAM" id="SSF52058">
    <property type="entry name" value="L domain-like"/>
    <property type="match status" value="1"/>
</dbReference>
<dbReference type="InterPro" id="IPR001611">
    <property type="entry name" value="Leu-rich_rpt"/>
</dbReference>
<dbReference type="EMBL" id="CAQQ02160246">
    <property type="status" value="NOT_ANNOTATED_CDS"/>
    <property type="molecule type" value="Genomic_DNA"/>
</dbReference>
<dbReference type="InterPro" id="IPR032675">
    <property type="entry name" value="LRR_dom_sf"/>
</dbReference>
<dbReference type="HOGENOM" id="CLU_2760721_0_0_1"/>
<dbReference type="AlphaFoldDB" id="T1GS65"/>
<evidence type="ECO:0000313" key="2">
    <source>
        <dbReference type="Proteomes" id="UP000015102"/>
    </source>
</evidence>
<dbReference type="PROSITE" id="PS51450">
    <property type="entry name" value="LRR"/>
    <property type="match status" value="1"/>
</dbReference>
<evidence type="ECO:0000313" key="1">
    <source>
        <dbReference type="EnsemblMetazoa" id="MESCA006513-PA"/>
    </source>
</evidence>
<dbReference type="Gene3D" id="3.80.10.10">
    <property type="entry name" value="Ribonuclease Inhibitor"/>
    <property type="match status" value="1"/>
</dbReference>
<dbReference type="EMBL" id="CAQQ02160245">
    <property type="status" value="NOT_ANNOTATED_CDS"/>
    <property type="molecule type" value="Genomic_DNA"/>
</dbReference>
<dbReference type="EnsemblMetazoa" id="MESCA006513-RA">
    <property type="protein sequence ID" value="MESCA006513-PA"/>
    <property type="gene ID" value="MESCA006513"/>
</dbReference>
<reference evidence="2" key="1">
    <citation type="submission" date="2013-02" db="EMBL/GenBank/DDBJ databases">
        <authorList>
            <person name="Hughes D."/>
        </authorList>
    </citation>
    <scope>NUCLEOTIDE SEQUENCE</scope>
    <source>
        <strain>Durham</strain>
        <strain evidence="2">NC isolate 2 -- Noor lab</strain>
    </source>
</reference>
<keyword evidence="2" id="KW-1185">Reference proteome</keyword>
<proteinExistence type="predicted"/>
<name>T1GS65_MEGSC</name>
<accession>T1GS65</accession>